<sequence length="260" mass="28321">MALQLDRYPDIKYATGTEALTDPADVLLLRKWEVAIGYRIFSHMRWGQLGDGHITARDPERPDHFWVLGYGIPFGAATVDNLSLVGPEGVVIEGPTAGGINYAAHNIHWPILDARRDLVSVAHTHTQFGTPWSANVQPFRAISQESCAFVFDQSIYRGEDLEVDTLDGGRAIAEAMGTTRLCILRNHGLLTGGASPGETVGLFVLAERVAEVHVKAVDPQPISDDTAKQVALSLGPESFGWKTFQWLARDLVPDPSVVLG</sequence>
<dbReference type="SMART" id="SM01007">
    <property type="entry name" value="Aldolase_II"/>
    <property type="match status" value="1"/>
</dbReference>
<reference evidence="2" key="1">
    <citation type="submission" date="2018-05" db="EMBL/GenBank/DDBJ databases">
        <authorList>
            <person name="Lanie J.A."/>
            <person name="Ng W.-L."/>
            <person name="Kazmierczak K.M."/>
            <person name="Andrzejewski T.M."/>
            <person name="Davidsen T.M."/>
            <person name="Wayne K.J."/>
            <person name="Tettelin H."/>
            <person name="Glass J.I."/>
            <person name="Rusch D."/>
            <person name="Podicherti R."/>
            <person name="Tsui H.-C.T."/>
            <person name="Winkler M.E."/>
        </authorList>
    </citation>
    <scope>NUCLEOTIDE SEQUENCE</scope>
</reference>
<feature type="domain" description="Class II aldolase/adducin N-terminal" evidence="1">
    <location>
        <begin position="32"/>
        <end position="214"/>
    </location>
</feature>
<organism evidence="2">
    <name type="scientific">marine metagenome</name>
    <dbReference type="NCBI Taxonomy" id="408172"/>
    <lineage>
        <taxon>unclassified sequences</taxon>
        <taxon>metagenomes</taxon>
        <taxon>ecological metagenomes</taxon>
    </lineage>
</organism>
<proteinExistence type="predicted"/>
<dbReference type="GO" id="GO:0051015">
    <property type="term" value="F:actin filament binding"/>
    <property type="evidence" value="ECO:0007669"/>
    <property type="project" value="TreeGrafter"/>
</dbReference>
<gene>
    <name evidence="2" type="ORF">METZ01_LOCUS122631</name>
</gene>
<evidence type="ECO:0000313" key="2">
    <source>
        <dbReference type="EMBL" id="SVA69777.1"/>
    </source>
</evidence>
<name>A0A381Y003_9ZZZZ</name>
<evidence type="ECO:0000259" key="1">
    <source>
        <dbReference type="SMART" id="SM01007"/>
    </source>
</evidence>
<dbReference type="EMBL" id="UINC01016830">
    <property type="protein sequence ID" value="SVA69777.1"/>
    <property type="molecule type" value="Genomic_DNA"/>
</dbReference>
<protein>
    <recommendedName>
        <fullName evidence="1">Class II aldolase/adducin N-terminal domain-containing protein</fullName>
    </recommendedName>
</protein>
<accession>A0A381Y003</accession>
<dbReference type="AlphaFoldDB" id="A0A381Y003"/>
<dbReference type="InterPro" id="IPR051017">
    <property type="entry name" value="Aldolase-II_Adducin_sf"/>
</dbReference>
<dbReference type="PANTHER" id="PTHR10672:SF3">
    <property type="entry name" value="PROTEIN HU-LI TAI SHAO"/>
    <property type="match status" value="1"/>
</dbReference>
<dbReference type="PANTHER" id="PTHR10672">
    <property type="entry name" value="ADDUCIN"/>
    <property type="match status" value="1"/>
</dbReference>
<dbReference type="Pfam" id="PF00596">
    <property type="entry name" value="Aldolase_II"/>
    <property type="match status" value="1"/>
</dbReference>
<dbReference type="SUPFAM" id="SSF53639">
    <property type="entry name" value="AraD/HMP-PK domain-like"/>
    <property type="match status" value="1"/>
</dbReference>
<dbReference type="InterPro" id="IPR001303">
    <property type="entry name" value="Aldolase_II/adducin_N"/>
</dbReference>
<dbReference type="Gene3D" id="3.40.225.10">
    <property type="entry name" value="Class II aldolase/adducin N-terminal domain"/>
    <property type="match status" value="1"/>
</dbReference>
<dbReference type="GO" id="GO:0005856">
    <property type="term" value="C:cytoskeleton"/>
    <property type="evidence" value="ECO:0007669"/>
    <property type="project" value="TreeGrafter"/>
</dbReference>
<dbReference type="InterPro" id="IPR036409">
    <property type="entry name" value="Aldolase_II/adducin_N_sf"/>
</dbReference>